<organism evidence="4 5">
    <name type="scientific">Halobacillus kuroshimensis</name>
    <dbReference type="NCBI Taxonomy" id="302481"/>
    <lineage>
        <taxon>Bacteria</taxon>
        <taxon>Bacillati</taxon>
        <taxon>Bacillota</taxon>
        <taxon>Bacilli</taxon>
        <taxon>Bacillales</taxon>
        <taxon>Bacillaceae</taxon>
        <taxon>Halobacillus</taxon>
    </lineage>
</organism>
<dbReference type="Gene3D" id="3.30.750.24">
    <property type="entry name" value="STAS domain"/>
    <property type="match status" value="1"/>
</dbReference>
<dbReference type="SUPFAM" id="SSF55785">
    <property type="entry name" value="PYP-like sensor domain (PAS domain)"/>
    <property type="match status" value="1"/>
</dbReference>
<reference evidence="4 5" key="1">
    <citation type="submission" date="2020-12" db="EMBL/GenBank/DDBJ databases">
        <title>Oil enriched cultivation method for isolating marine PHA-producing bacteria.</title>
        <authorList>
            <person name="Zheng W."/>
            <person name="Yu S."/>
            <person name="Huang Y."/>
        </authorList>
    </citation>
    <scope>NUCLEOTIDE SEQUENCE [LARGE SCALE GENOMIC DNA]</scope>
    <source>
        <strain evidence="4 5">SY-2-6</strain>
    </source>
</reference>
<protein>
    <submittedName>
        <fullName evidence="4">PAS domain S-box protein</fullName>
    </submittedName>
</protein>
<dbReference type="PROSITE" id="PS50113">
    <property type="entry name" value="PAC"/>
    <property type="match status" value="1"/>
</dbReference>
<gene>
    <name evidence="4" type="ORF">JF544_11105</name>
</gene>
<dbReference type="EMBL" id="JAEKJY010000003">
    <property type="protein sequence ID" value="MBN8235800.1"/>
    <property type="molecule type" value="Genomic_DNA"/>
</dbReference>
<dbReference type="InterPro" id="IPR051932">
    <property type="entry name" value="Bact_StressResp_Reg"/>
</dbReference>
<dbReference type="SMART" id="SM00091">
    <property type="entry name" value="PAS"/>
    <property type="match status" value="1"/>
</dbReference>
<sequence>MRESTGRALFNEEKETLHREITEYSMEPTVIHCGHEILHINEAASEFFGVAKDQIIGGNVLDVFTEDFRSFIRERIKEGEEKGRIGELVETTVYRADGTVVEVELFCHPIQYEETKAIQSILRDMTTQKEAERELIKVMTPIVPLKEGIAVLPLIGAMNQTRTEHMMQQLCAEIPRHRLNYLIIDVSGLYDVDEHVGKLLYELTGVLKLLGISPICTGIRPDMVRNTLKFLNQDGRGMIPTMASVSTALKKIAF</sequence>
<dbReference type="NCBIfam" id="TIGR00229">
    <property type="entry name" value="sensory_box"/>
    <property type="match status" value="1"/>
</dbReference>
<accession>A0ABS3DWS7</accession>
<dbReference type="InterPro" id="IPR002645">
    <property type="entry name" value="STAS_dom"/>
</dbReference>
<dbReference type="InterPro" id="IPR000700">
    <property type="entry name" value="PAS-assoc_C"/>
</dbReference>
<dbReference type="RefSeq" id="WP_206933960.1">
    <property type="nucleotide sequence ID" value="NZ_JAEKJY010000003.1"/>
</dbReference>
<dbReference type="Pfam" id="PF13426">
    <property type="entry name" value="PAS_9"/>
    <property type="match status" value="1"/>
</dbReference>
<dbReference type="CDD" id="cd07041">
    <property type="entry name" value="STAS_RsbR_RsbS_like"/>
    <property type="match status" value="1"/>
</dbReference>
<name>A0ABS3DWS7_9BACI</name>
<keyword evidence="5" id="KW-1185">Reference proteome</keyword>
<evidence type="ECO:0000313" key="5">
    <source>
        <dbReference type="Proteomes" id="UP000663970"/>
    </source>
</evidence>
<evidence type="ECO:0000259" key="1">
    <source>
        <dbReference type="PROSITE" id="PS50112"/>
    </source>
</evidence>
<dbReference type="PROSITE" id="PS50112">
    <property type="entry name" value="PAS"/>
    <property type="match status" value="1"/>
</dbReference>
<evidence type="ECO:0000259" key="3">
    <source>
        <dbReference type="PROSITE" id="PS50801"/>
    </source>
</evidence>
<dbReference type="InterPro" id="IPR036513">
    <property type="entry name" value="STAS_dom_sf"/>
</dbReference>
<feature type="domain" description="PAS" evidence="1">
    <location>
        <begin position="34"/>
        <end position="83"/>
    </location>
</feature>
<dbReference type="PANTHER" id="PTHR33745:SF8">
    <property type="entry name" value="BLUE-LIGHT PHOTORECEPTOR"/>
    <property type="match status" value="1"/>
</dbReference>
<dbReference type="Proteomes" id="UP000663970">
    <property type="component" value="Unassembled WGS sequence"/>
</dbReference>
<comment type="caution">
    <text evidence="4">The sequence shown here is derived from an EMBL/GenBank/DDBJ whole genome shotgun (WGS) entry which is preliminary data.</text>
</comment>
<dbReference type="InterPro" id="IPR035965">
    <property type="entry name" value="PAS-like_dom_sf"/>
</dbReference>
<dbReference type="Gene3D" id="3.30.450.20">
    <property type="entry name" value="PAS domain"/>
    <property type="match status" value="1"/>
</dbReference>
<proteinExistence type="predicted"/>
<dbReference type="CDD" id="cd00130">
    <property type="entry name" value="PAS"/>
    <property type="match status" value="1"/>
</dbReference>
<dbReference type="PANTHER" id="PTHR33745">
    <property type="entry name" value="RSBT ANTAGONIST PROTEIN RSBS-RELATED"/>
    <property type="match status" value="1"/>
</dbReference>
<evidence type="ECO:0000313" key="4">
    <source>
        <dbReference type="EMBL" id="MBN8235800.1"/>
    </source>
</evidence>
<evidence type="ECO:0000259" key="2">
    <source>
        <dbReference type="PROSITE" id="PS50113"/>
    </source>
</evidence>
<feature type="domain" description="PAC" evidence="2">
    <location>
        <begin position="87"/>
        <end position="137"/>
    </location>
</feature>
<dbReference type="SUPFAM" id="SSF52091">
    <property type="entry name" value="SpoIIaa-like"/>
    <property type="match status" value="1"/>
</dbReference>
<feature type="domain" description="STAS" evidence="3">
    <location>
        <begin position="139"/>
        <end position="252"/>
    </location>
</feature>
<dbReference type="InterPro" id="IPR000014">
    <property type="entry name" value="PAS"/>
</dbReference>
<dbReference type="PROSITE" id="PS50801">
    <property type="entry name" value="STAS"/>
    <property type="match status" value="1"/>
</dbReference>